<keyword evidence="3" id="KW-1185">Reference proteome</keyword>
<dbReference type="EMBL" id="JANYMP010000027">
    <property type="protein sequence ID" value="MCS7482906.1"/>
    <property type="molecule type" value="Genomic_DNA"/>
</dbReference>
<comment type="caution">
    <text evidence="2">The sequence shown here is derived from an EMBL/GenBank/DDBJ whole genome shotgun (WGS) entry which is preliminary data.</text>
</comment>
<name>A0A9X2VUJ9_9PSEU</name>
<proteinExistence type="predicted"/>
<evidence type="ECO:0000313" key="2">
    <source>
        <dbReference type="EMBL" id="MCS7482906.1"/>
    </source>
</evidence>
<feature type="region of interest" description="Disordered" evidence="1">
    <location>
        <begin position="52"/>
        <end position="72"/>
    </location>
</feature>
<accession>A0A9X2VUJ9</accession>
<organism evidence="2 3">
    <name type="scientific">Umezawaea endophytica</name>
    <dbReference type="NCBI Taxonomy" id="1654476"/>
    <lineage>
        <taxon>Bacteria</taxon>
        <taxon>Bacillati</taxon>
        <taxon>Actinomycetota</taxon>
        <taxon>Actinomycetes</taxon>
        <taxon>Pseudonocardiales</taxon>
        <taxon>Pseudonocardiaceae</taxon>
        <taxon>Umezawaea</taxon>
    </lineage>
</organism>
<evidence type="ECO:0000256" key="1">
    <source>
        <dbReference type="SAM" id="MobiDB-lite"/>
    </source>
</evidence>
<dbReference type="AlphaFoldDB" id="A0A9X2VUJ9"/>
<dbReference type="RefSeq" id="WP_259628371.1">
    <property type="nucleotide sequence ID" value="NZ_JANYMP010000027.1"/>
</dbReference>
<gene>
    <name evidence="2" type="ORF">NZH93_39175</name>
</gene>
<reference evidence="2" key="1">
    <citation type="submission" date="2022-08" db="EMBL/GenBank/DDBJ databases">
        <authorList>
            <person name="Tistechok S."/>
            <person name="Samborskyy M."/>
            <person name="Roman I."/>
        </authorList>
    </citation>
    <scope>NUCLEOTIDE SEQUENCE</scope>
    <source>
        <strain evidence="2">DSM 103496</strain>
    </source>
</reference>
<protein>
    <submittedName>
        <fullName evidence="2">Uncharacterized protein</fullName>
    </submittedName>
</protein>
<evidence type="ECO:0000313" key="3">
    <source>
        <dbReference type="Proteomes" id="UP001141259"/>
    </source>
</evidence>
<sequence>MTYSFKLACIAARTLEDKLTARARPSDVHTSARNTASGEFCGTVIQIGTVQGDLNVHETRSSDDDPPVDETP</sequence>
<dbReference type="Proteomes" id="UP001141259">
    <property type="component" value="Unassembled WGS sequence"/>
</dbReference>